<proteinExistence type="predicted"/>
<gene>
    <name evidence="1" type="ORF">MQN93_08175</name>
</gene>
<evidence type="ECO:0000313" key="2">
    <source>
        <dbReference type="Proteomes" id="UP001165270"/>
    </source>
</evidence>
<comment type="caution">
    <text evidence="1">The sequence shown here is derived from an EMBL/GenBank/DDBJ whole genome shotgun (WGS) entry which is preliminary data.</text>
</comment>
<sequence length="149" mass="15966">MGVLYGYYAATDDEHAVRAVVREDGEPLGTGYDELVVKGIDPVVDLLPAETLITGRAADEVKADPRHGALIAMVGDGEAVGVSLTDGFRDALAAFDRRLLEDVAVGWASTGDFPSPPDPADLSRFLRALADLADRAAVRNHRLYCWICP</sequence>
<evidence type="ECO:0000313" key="1">
    <source>
        <dbReference type="EMBL" id="MCI3239700.1"/>
    </source>
</evidence>
<name>A0ABS9XC91_9ACTN</name>
<dbReference type="RefSeq" id="WP_242708921.1">
    <property type="nucleotide sequence ID" value="NZ_JALDAX010000002.1"/>
</dbReference>
<reference evidence="1" key="1">
    <citation type="submission" date="2022-03" db="EMBL/GenBank/DDBJ databases">
        <title>Streptomyces 7R015 and 7R016 isolated from Barleria lupulina in Thailand.</title>
        <authorList>
            <person name="Kanchanasin P."/>
            <person name="Phongsopitanun W."/>
            <person name="Tanasupawat S."/>
        </authorList>
    </citation>
    <scope>NUCLEOTIDE SEQUENCE</scope>
    <source>
        <strain evidence="1">7R016</strain>
    </source>
</reference>
<organism evidence="1 2">
    <name type="scientific">Streptomyces spinosisporus</name>
    <dbReference type="NCBI Taxonomy" id="2927582"/>
    <lineage>
        <taxon>Bacteria</taxon>
        <taxon>Bacillati</taxon>
        <taxon>Actinomycetota</taxon>
        <taxon>Actinomycetes</taxon>
        <taxon>Kitasatosporales</taxon>
        <taxon>Streptomycetaceae</taxon>
        <taxon>Streptomyces</taxon>
    </lineage>
</organism>
<protein>
    <submittedName>
        <fullName evidence="1">Uncharacterized protein</fullName>
    </submittedName>
</protein>
<keyword evidence="2" id="KW-1185">Reference proteome</keyword>
<accession>A0ABS9XC91</accession>
<dbReference type="EMBL" id="JALDAX010000002">
    <property type="protein sequence ID" value="MCI3239700.1"/>
    <property type="molecule type" value="Genomic_DNA"/>
</dbReference>
<dbReference type="Proteomes" id="UP001165270">
    <property type="component" value="Unassembled WGS sequence"/>
</dbReference>